<dbReference type="EMBL" id="MUJZ01000114">
    <property type="protein sequence ID" value="OTF84217.1"/>
    <property type="molecule type" value="Genomic_DNA"/>
</dbReference>
<evidence type="ECO:0000256" key="1">
    <source>
        <dbReference type="SAM" id="Phobius"/>
    </source>
</evidence>
<proteinExistence type="predicted"/>
<keyword evidence="1" id="KW-0812">Transmembrane</keyword>
<evidence type="ECO:0000313" key="3">
    <source>
        <dbReference type="Proteomes" id="UP000194236"/>
    </source>
</evidence>
<evidence type="ECO:0000313" key="2">
    <source>
        <dbReference type="EMBL" id="OTF84217.1"/>
    </source>
</evidence>
<protein>
    <submittedName>
        <fullName evidence="2">Uncharacterized protein</fullName>
    </submittedName>
</protein>
<sequence length="65" mass="7947">MDRHHVREYLFNMLRKENWLKNVVLKLVIKLFALTIWMSVIITVLSTRMLQHLLMVHHNNNNNQH</sequence>
<keyword evidence="1" id="KW-1133">Transmembrane helix</keyword>
<name>A0A1Y3BVW4_EURMA</name>
<gene>
    <name evidence="2" type="ORF">BLA29_007042</name>
</gene>
<keyword evidence="1" id="KW-0472">Membrane</keyword>
<feature type="transmembrane region" description="Helical" evidence="1">
    <location>
        <begin position="23"/>
        <end position="45"/>
    </location>
</feature>
<dbReference type="Proteomes" id="UP000194236">
    <property type="component" value="Unassembled WGS sequence"/>
</dbReference>
<dbReference type="AlphaFoldDB" id="A0A1Y3BVW4"/>
<accession>A0A1Y3BVW4</accession>
<keyword evidence="3" id="KW-1185">Reference proteome</keyword>
<reference evidence="2 3" key="1">
    <citation type="submission" date="2017-03" db="EMBL/GenBank/DDBJ databases">
        <title>Genome Survey of Euroglyphus maynei.</title>
        <authorList>
            <person name="Arlian L.G."/>
            <person name="Morgan M.S."/>
            <person name="Rider S.D."/>
        </authorList>
    </citation>
    <scope>NUCLEOTIDE SEQUENCE [LARGE SCALE GENOMIC DNA]</scope>
    <source>
        <strain evidence="2">Arlian Lab</strain>
        <tissue evidence="2">Whole body</tissue>
    </source>
</reference>
<organism evidence="2 3">
    <name type="scientific">Euroglyphus maynei</name>
    <name type="common">Mayne's house dust mite</name>
    <dbReference type="NCBI Taxonomy" id="6958"/>
    <lineage>
        <taxon>Eukaryota</taxon>
        <taxon>Metazoa</taxon>
        <taxon>Ecdysozoa</taxon>
        <taxon>Arthropoda</taxon>
        <taxon>Chelicerata</taxon>
        <taxon>Arachnida</taxon>
        <taxon>Acari</taxon>
        <taxon>Acariformes</taxon>
        <taxon>Sarcoptiformes</taxon>
        <taxon>Astigmata</taxon>
        <taxon>Psoroptidia</taxon>
        <taxon>Analgoidea</taxon>
        <taxon>Pyroglyphidae</taxon>
        <taxon>Pyroglyphinae</taxon>
        <taxon>Euroglyphus</taxon>
    </lineage>
</organism>
<comment type="caution">
    <text evidence="2">The sequence shown here is derived from an EMBL/GenBank/DDBJ whole genome shotgun (WGS) entry which is preliminary data.</text>
</comment>